<accession>A0AAU9JXP4</accession>
<dbReference type="Pfam" id="PF08240">
    <property type="entry name" value="ADH_N"/>
    <property type="match status" value="1"/>
</dbReference>
<dbReference type="InterPro" id="IPR013149">
    <property type="entry name" value="ADH-like_C"/>
</dbReference>
<dbReference type="GO" id="GO:0016651">
    <property type="term" value="F:oxidoreductase activity, acting on NAD(P)H"/>
    <property type="evidence" value="ECO:0007669"/>
    <property type="project" value="TreeGrafter"/>
</dbReference>
<dbReference type="SUPFAM" id="SSF51735">
    <property type="entry name" value="NAD(P)-binding Rossmann-fold domains"/>
    <property type="match status" value="1"/>
</dbReference>
<name>A0AAU9JXP4_9CILI</name>
<dbReference type="InterPro" id="IPR011032">
    <property type="entry name" value="GroES-like_sf"/>
</dbReference>
<dbReference type="Proteomes" id="UP001162131">
    <property type="component" value="Unassembled WGS sequence"/>
</dbReference>
<dbReference type="SMART" id="SM00829">
    <property type="entry name" value="PKS_ER"/>
    <property type="match status" value="1"/>
</dbReference>
<reference evidence="4" key="1">
    <citation type="submission" date="2021-09" db="EMBL/GenBank/DDBJ databases">
        <authorList>
            <consortium name="AG Swart"/>
            <person name="Singh M."/>
            <person name="Singh A."/>
            <person name="Seah K."/>
            <person name="Emmerich C."/>
        </authorList>
    </citation>
    <scope>NUCLEOTIDE SEQUENCE</scope>
    <source>
        <strain evidence="4">ATCC30299</strain>
    </source>
</reference>
<protein>
    <recommendedName>
        <fullName evidence="3">Enoyl reductase (ER) domain-containing protein</fullName>
    </recommendedName>
</protein>
<dbReference type="InterPro" id="IPR013154">
    <property type="entry name" value="ADH-like_N"/>
</dbReference>
<keyword evidence="1" id="KW-0521">NADP</keyword>
<evidence type="ECO:0000313" key="4">
    <source>
        <dbReference type="EMBL" id="CAG9330411.1"/>
    </source>
</evidence>
<dbReference type="Pfam" id="PF00107">
    <property type="entry name" value="ADH_zinc_N"/>
    <property type="match status" value="1"/>
</dbReference>
<evidence type="ECO:0000259" key="3">
    <source>
        <dbReference type="SMART" id="SM00829"/>
    </source>
</evidence>
<dbReference type="AlphaFoldDB" id="A0AAU9JXP4"/>
<dbReference type="SUPFAM" id="SSF50129">
    <property type="entry name" value="GroES-like"/>
    <property type="match status" value="1"/>
</dbReference>
<evidence type="ECO:0000256" key="1">
    <source>
        <dbReference type="ARBA" id="ARBA00022857"/>
    </source>
</evidence>
<dbReference type="Gene3D" id="3.40.50.720">
    <property type="entry name" value="NAD(P)-binding Rossmann-like Domain"/>
    <property type="match status" value="1"/>
</dbReference>
<dbReference type="PANTHER" id="PTHR48106">
    <property type="entry name" value="QUINONE OXIDOREDUCTASE PIG3-RELATED"/>
    <property type="match status" value="1"/>
</dbReference>
<feature type="domain" description="Enoyl reductase (ER)" evidence="3">
    <location>
        <begin position="10"/>
        <end position="325"/>
    </location>
</feature>
<organism evidence="4 5">
    <name type="scientific">Blepharisma stoltei</name>
    <dbReference type="NCBI Taxonomy" id="1481888"/>
    <lineage>
        <taxon>Eukaryota</taxon>
        <taxon>Sar</taxon>
        <taxon>Alveolata</taxon>
        <taxon>Ciliophora</taxon>
        <taxon>Postciliodesmatophora</taxon>
        <taxon>Heterotrichea</taxon>
        <taxon>Heterotrichida</taxon>
        <taxon>Blepharismidae</taxon>
        <taxon>Blepharisma</taxon>
    </lineage>
</organism>
<dbReference type="InterPro" id="IPR036291">
    <property type="entry name" value="NAD(P)-bd_dom_sf"/>
</dbReference>
<gene>
    <name evidence="4" type="ORF">BSTOLATCC_MIC51003</name>
</gene>
<evidence type="ECO:0000256" key="2">
    <source>
        <dbReference type="ARBA" id="ARBA00023002"/>
    </source>
</evidence>
<dbReference type="GO" id="GO:0070402">
    <property type="term" value="F:NADPH binding"/>
    <property type="evidence" value="ECO:0007669"/>
    <property type="project" value="TreeGrafter"/>
</dbReference>
<proteinExistence type="predicted"/>
<comment type="caution">
    <text evidence="4">The sequence shown here is derived from an EMBL/GenBank/DDBJ whole genome shotgun (WGS) entry which is preliminary data.</text>
</comment>
<evidence type="ECO:0000313" key="5">
    <source>
        <dbReference type="Proteomes" id="UP001162131"/>
    </source>
</evidence>
<sequence>MSTMKAIVLEDLNQFSLKEVPIPRPKQGEVLIRMEAAPINPSDIVSLKGQYGIKKQLPFIPGLEGSGTVVESGGGLLGWSLVGKRVACYCDKGNGTWAEYVVASAKNCVKLTAEISTEQGACFFANPITAICFMDIIKEQRHQAVIQTAAASAIGKMLLRYCMHENIPIVNIVRRQEQVEMLREIGAPYILNSSDENFQQELRKLSVNLNATVAFDCVAGEMTGTLINAMCENSVVYVYGSLSRQNIGGIDPSALIFSNKRVEGLWLQRIMKEKGSISKWNIANRVLNLLPQVLKTDISKEFELGSLNDALEFYKKNMSSGKVLLKPKLIPSNNHVEGEGGILRLQIK</sequence>
<dbReference type="PANTHER" id="PTHR48106:SF18">
    <property type="entry name" value="QUINONE OXIDOREDUCTASE PIG3"/>
    <property type="match status" value="1"/>
</dbReference>
<dbReference type="Gene3D" id="3.90.180.10">
    <property type="entry name" value="Medium-chain alcohol dehydrogenases, catalytic domain"/>
    <property type="match status" value="1"/>
</dbReference>
<dbReference type="InterPro" id="IPR020843">
    <property type="entry name" value="ER"/>
</dbReference>
<keyword evidence="5" id="KW-1185">Reference proteome</keyword>
<dbReference type="CDD" id="cd08291">
    <property type="entry name" value="ETR_like_1"/>
    <property type="match status" value="1"/>
</dbReference>
<keyword evidence="2" id="KW-0560">Oxidoreductase</keyword>
<dbReference type="EMBL" id="CAJZBQ010000051">
    <property type="protein sequence ID" value="CAG9330411.1"/>
    <property type="molecule type" value="Genomic_DNA"/>
</dbReference>